<keyword evidence="1" id="KW-0812">Transmembrane</keyword>
<evidence type="ECO:0000313" key="3">
    <source>
        <dbReference type="Proteomes" id="UP000464624"/>
    </source>
</evidence>
<gene>
    <name evidence="2" type="ORF">MYXE_41100</name>
</gene>
<keyword evidence="1" id="KW-0472">Membrane</keyword>
<evidence type="ECO:0000256" key="1">
    <source>
        <dbReference type="SAM" id="Phobius"/>
    </source>
</evidence>
<name>A0AAD1H4E8_MYCXE</name>
<keyword evidence="1" id="KW-1133">Transmembrane helix</keyword>
<dbReference type="KEGG" id="mxe:MYXE_41100"/>
<sequence length="43" mass="5033">MPYSAKKADAMVDERSRRYAKHWAWFAGVLGPWEYLVLGWVSC</sequence>
<evidence type="ECO:0000313" key="2">
    <source>
        <dbReference type="EMBL" id="BBU24320.1"/>
    </source>
</evidence>
<proteinExistence type="predicted"/>
<protein>
    <submittedName>
        <fullName evidence="2">Uncharacterized protein</fullName>
    </submittedName>
</protein>
<dbReference type="Proteomes" id="UP000464624">
    <property type="component" value="Chromosome"/>
</dbReference>
<feature type="transmembrane region" description="Helical" evidence="1">
    <location>
        <begin position="23"/>
        <end position="41"/>
    </location>
</feature>
<reference evidence="2 3" key="1">
    <citation type="submission" date="2019-12" db="EMBL/GenBank/DDBJ databases">
        <title>Complete genome sequence of Mycolicibacterium xenopi str. JCM15661T.</title>
        <authorList>
            <person name="Yoshida M."/>
            <person name="Fukano H."/>
            <person name="Asakura T."/>
            <person name="Hoshino Y."/>
        </authorList>
    </citation>
    <scope>NUCLEOTIDE SEQUENCE [LARGE SCALE GENOMIC DNA]</scope>
    <source>
        <strain evidence="2 3">JCM 15661T</strain>
    </source>
</reference>
<organism evidence="2 3">
    <name type="scientific">Mycobacterium xenopi</name>
    <dbReference type="NCBI Taxonomy" id="1789"/>
    <lineage>
        <taxon>Bacteria</taxon>
        <taxon>Bacillati</taxon>
        <taxon>Actinomycetota</taxon>
        <taxon>Actinomycetes</taxon>
        <taxon>Mycobacteriales</taxon>
        <taxon>Mycobacteriaceae</taxon>
        <taxon>Mycobacterium</taxon>
    </lineage>
</organism>
<accession>A0AAD1H4E8</accession>
<dbReference type="EMBL" id="AP022314">
    <property type="protein sequence ID" value="BBU24320.1"/>
    <property type="molecule type" value="Genomic_DNA"/>
</dbReference>
<dbReference type="AlphaFoldDB" id="A0AAD1H4E8"/>